<dbReference type="OrthoDB" id="7629852at2"/>
<name>A0A3R9WLX9_9BACI</name>
<reference evidence="8 9" key="1">
    <citation type="submission" date="2018-10" db="EMBL/GenBank/DDBJ databases">
        <title>Draft genome sequence of Bacillus salarius IM0101, isolated from a hypersaline soil in Inner Mongolia, China.</title>
        <authorList>
            <person name="Yamprayoonswat W."/>
            <person name="Boonvisut S."/>
            <person name="Jumpathong W."/>
            <person name="Sittihan S."/>
            <person name="Ruangsuj P."/>
            <person name="Wanthongcharoen S."/>
            <person name="Thongpramul N."/>
            <person name="Pimmason S."/>
            <person name="Yu B."/>
            <person name="Yasawong M."/>
        </authorList>
    </citation>
    <scope>NUCLEOTIDE SEQUENCE [LARGE SCALE GENOMIC DNA]</scope>
    <source>
        <strain evidence="8 9">IM0101</strain>
    </source>
</reference>
<dbReference type="SUPFAM" id="SSF52833">
    <property type="entry name" value="Thioredoxin-like"/>
    <property type="match status" value="1"/>
</dbReference>
<accession>A0A3R9WLX9</accession>
<keyword evidence="4" id="KW-0249">Electron transport</keyword>
<dbReference type="GO" id="GO:0045454">
    <property type="term" value="P:cell redox homeostasis"/>
    <property type="evidence" value="ECO:0007669"/>
    <property type="project" value="TreeGrafter"/>
</dbReference>
<evidence type="ECO:0000259" key="7">
    <source>
        <dbReference type="Pfam" id="PF00085"/>
    </source>
</evidence>
<dbReference type="InterPro" id="IPR017937">
    <property type="entry name" value="Thioredoxin_CS"/>
</dbReference>
<organism evidence="8 9">
    <name type="scientific">Salibacterium salarium</name>
    <dbReference type="NCBI Taxonomy" id="284579"/>
    <lineage>
        <taxon>Bacteria</taxon>
        <taxon>Bacillati</taxon>
        <taxon>Bacillota</taxon>
        <taxon>Bacilli</taxon>
        <taxon>Bacillales</taxon>
        <taxon>Bacillaceae</taxon>
    </lineage>
</organism>
<evidence type="ECO:0000313" key="8">
    <source>
        <dbReference type="EMBL" id="RSL29226.1"/>
    </source>
</evidence>
<dbReference type="CDD" id="cd02947">
    <property type="entry name" value="TRX_family"/>
    <property type="match status" value="1"/>
</dbReference>
<dbReference type="AlphaFoldDB" id="A0A3R9WLX9"/>
<dbReference type="Gene3D" id="3.40.30.10">
    <property type="entry name" value="Glutaredoxin"/>
    <property type="match status" value="1"/>
</dbReference>
<feature type="domain" description="Thioredoxin" evidence="7">
    <location>
        <begin position="3"/>
        <end position="82"/>
    </location>
</feature>
<evidence type="ECO:0000256" key="3">
    <source>
        <dbReference type="ARBA" id="ARBA00022448"/>
    </source>
</evidence>
<dbReference type="InterPro" id="IPR013766">
    <property type="entry name" value="Thioredoxin_domain"/>
</dbReference>
<evidence type="ECO:0000256" key="2">
    <source>
        <dbReference type="ARBA" id="ARBA00020570"/>
    </source>
</evidence>
<evidence type="ECO:0000256" key="5">
    <source>
        <dbReference type="ARBA" id="ARBA00023157"/>
    </source>
</evidence>
<keyword evidence="9" id="KW-1185">Reference proteome</keyword>
<proteinExistence type="inferred from homology"/>
<dbReference type="PROSITE" id="PS00194">
    <property type="entry name" value="THIOREDOXIN_1"/>
    <property type="match status" value="1"/>
</dbReference>
<dbReference type="PANTHER" id="PTHR45663">
    <property type="entry name" value="GEO12009P1"/>
    <property type="match status" value="1"/>
</dbReference>
<dbReference type="RefSeq" id="WP_125562908.1">
    <property type="nucleotide sequence ID" value="NZ_RBVX01000083.1"/>
</dbReference>
<evidence type="ECO:0000256" key="4">
    <source>
        <dbReference type="ARBA" id="ARBA00022982"/>
    </source>
</evidence>
<gene>
    <name evidence="8" type="ORF">D7Z54_32325</name>
</gene>
<dbReference type="EMBL" id="RBVX01000083">
    <property type="protein sequence ID" value="RSL29226.1"/>
    <property type="molecule type" value="Genomic_DNA"/>
</dbReference>
<keyword evidence="6" id="KW-0676">Redox-active center</keyword>
<dbReference type="GO" id="GO:0015035">
    <property type="term" value="F:protein-disulfide reductase activity"/>
    <property type="evidence" value="ECO:0007669"/>
    <property type="project" value="TreeGrafter"/>
</dbReference>
<comment type="caution">
    <text evidence="8">The sequence shown here is derived from an EMBL/GenBank/DDBJ whole genome shotgun (WGS) entry which is preliminary data.</text>
</comment>
<evidence type="ECO:0000256" key="1">
    <source>
        <dbReference type="ARBA" id="ARBA00008987"/>
    </source>
</evidence>
<evidence type="ECO:0000313" key="9">
    <source>
        <dbReference type="Proteomes" id="UP000275076"/>
    </source>
</evidence>
<dbReference type="Pfam" id="PF00085">
    <property type="entry name" value="Thioredoxin"/>
    <property type="match status" value="1"/>
</dbReference>
<comment type="similarity">
    <text evidence="1">Belongs to the thioredoxin family.</text>
</comment>
<dbReference type="InterPro" id="IPR036249">
    <property type="entry name" value="Thioredoxin-like_sf"/>
</dbReference>
<evidence type="ECO:0000256" key="6">
    <source>
        <dbReference type="ARBA" id="ARBA00023284"/>
    </source>
</evidence>
<protein>
    <recommendedName>
        <fullName evidence="2">Thioredoxin</fullName>
    </recommendedName>
</protein>
<dbReference type="PANTHER" id="PTHR45663:SF11">
    <property type="entry name" value="GEO12009P1"/>
    <property type="match status" value="1"/>
</dbReference>
<dbReference type="Proteomes" id="UP000275076">
    <property type="component" value="Unassembled WGS sequence"/>
</dbReference>
<keyword evidence="3" id="KW-0813">Transport</keyword>
<keyword evidence="5" id="KW-1015">Disulfide bond</keyword>
<sequence>MRLLKFSASWCTPCQVLTAQLNGIDDDMPALEYEEVDIDEMPDKAAEYGVMSIPTLVVETADGEEVARHSGFLPKDAVRELIEGGR</sequence>
<dbReference type="GO" id="GO:0005829">
    <property type="term" value="C:cytosol"/>
    <property type="evidence" value="ECO:0007669"/>
    <property type="project" value="TreeGrafter"/>
</dbReference>